<proteinExistence type="predicted"/>
<dbReference type="EMBL" id="JBBWWR010000010">
    <property type="protein sequence ID" value="KAK8960202.1"/>
    <property type="molecule type" value="Genomic_DNA"/>
</dbReference>
<gene>
    <name evidence="1" type="ORF">KSP40_PGU015009</name>
</gene>
<keyword evidence="2" id="KW-1185">Reference proteome</keyword>
<reference evidence="1 2" key="1">
    <citation type="journal article" date="2022" name="Nat. Plants">
        <title>Genomes of leafy and leafless Platanthera orchids illuminate the evolution of mycoheterotrophy.</title>
        <authorList>
            <person name="Li M.H."/>
            <person name="Liu K.W."/>
            <person name="Li Z."/>
            <person name="Lu H.C."/>
            <person name="Ye Q.L."/>
            <person name="Zhang D."/>
            <person name="Wang J.Y."/>
            <person name="Li Y.F."/>
            <person name="Zhong Z.M."/>
            <person name="Liu X."/>
            <person name="Yu X."/>
            <person name="Liu D.K."/>
            <person name="Tu X.D."/>
            <person name="Liu B."/>
            <person name="Hao Y."/>
            <person name="Liao X.Y."/>
            <person name="Jiang Y.T."/>
            <person name="Sun W.H."/>
            <person name="Chen J."/>
            <person name="Chen Y.Q."/>
            <person name="Ai Y."/>
            <person name="Zhai J.W."/>
            <person name="Wu S.S."/>
            <person name="Zhou Z."/>
            <person name="Hsiao Y.Y."/>
            <person name="Wu W.L."/>
            <person name="Chen Y.Y."/>
            <person name="Lin Y.F."/>
            <person name="Hsu J.L."/>
            <person name="Li C.Y."/>
            <person name="Wang Z.W."/>
            <person name="Zhao X."/>
            <person name="Zhong W.Y."/>
            <person name="Ma X.K."/>
            <person name="Ma L."/>
            <person name="Huang J."/>
            <person name="Chen G.Z."/>
            <person name="Huang M.Z."/>
            <person name="Huang L."/>
            <person name="Peng D.H."/>
            <person name="Luo Y.B."/>
            <person name="Zou S.Q."/>
            <person name="Chen S.P."/>
            <person name="Lan S."/>
            <person name="Tsai W.C."/>
            <person name="Van de Peer Y."/>
            <person name="Liu Z.J."/>
        </authorList>
    </citation>
    <scope>NUCLEOTIDE SEQUENCE [LARGE SCALE GENOMIC DNA]</scope>
    <source>
        <strain evidence="1">Lor288</strain>
    </source>
</reference>
<dbReference type="Proteomes" id="UP001412067">
    <property type="component" value="Unassembled WGS sequence"/>
</dbReference>
<evidence type="ECO:0000313" key="2">
    <source>
        <dbReference type="Proteomes" id="UP001412067"/>
    </source>
</evidence>
<accession>A0ABR2M8H2</accession>
<sequence length="54" mass="6299">MLPITERRKVGSICGREIYDISKIEMIAIPHSTGWRNMTFCKNENRSFVKLPCK</sequence>
<name>A0ABR2M8H2_9ASPA</name>
<organism evidence="1 2">
    <name type="scientific">Platanthera guangdongensis</name>
    <dbReference type="NCBI Taxonomy" id="2320717"/>
    <lineage>
        <taxon>Eukaryota</taxon>
        <taxon>Viridiplantae</taxon>
        <taxon>Streptophyta</taxon>
        <taxon>Embryophyta</taxon>
        <taxon>Tracheophyta</taxon>
        <taxon>Spermatophyta</taxon>
        <taxon>Magnoliopsida</taxon>
        <taxon>Liliopsida</taxon>
        <taxon>Asparagales</taxon>
        <taxon>Orchidaceae</taxon>
        <taxon>Orchidoideae</taxon>
        <taxon>Orchideae</taxon>
        <taxon>Orchidinae</taxon>
        <taxon>Platanthera</taxon>
    </lineage>
</organism>
<protein>
    <submittedName>
        <fullName evidence="1">Uncharacterized protein</fullName>
    </submittedName>
</protein>
<comment type="caution">
    <text evidence="1">The sequence shown here is derived from an EMBL/GenBank/DDBJ whole genome shotgun (WGS) entry which is preliminary data.</text>
</comment>
<evidence type="ECO:0000313" key="1">
    <source>
        <dbReference type="EMBL" id="KAK8960202.1"/>
    </source>
</evidence>